<keyword evidence="2" id="KW-1185">Reference proteome</keyword>
<evidence type="ECO:0000256" key="1">
    <source>
        <dbReference type="SAM" id="Coils"/>
    </source>
</evidence>
<protein>
    <submittedName>
        <fullName evidence="3">Tropomyosin-like</fullName>
    </submittedName>
</protein>
<feature type="coiled-coil region" evidence="1">
    <location>
        <begin position="146"/>
        <end position="219"/>
    </location>
</feature>
<accession>A0ABM3LNH7</accession>
<reference evidence="3" key="1">
    <citation type="submission" date="2025-08" db="UniProtKB">
        <authorList>
            <consortium name="RefSeq"/>
        </authorList>
    </citation>
    <scope>IDENTIFICATION</scope>
</reference>
<name>A0ABM3LNH7_BICAN</name>
<evidence type="ECO:0000313" key="2">
    <source>
        <dbReference type="Proteomes" id="UP001652582"/>
    </source>
</evidence>
<organism evidence="2 3">
    <name type="scientific">Bicyclus anynana</name>
    <name type="common">Squinting bush brown butterfly</name>
    <dbReference type="NCBI Taxonomy" id="110368"/>
    <lineage>
        <taxon>Eukaryota</taxon>
        <taxon>Metazoa</taxon>
        <taxon>Ecdysozoa</taxon>
        <taxon>Arthropoda</taxon>
        <taxon>Hexapoda</taxon>
        <taxon>Insecta</taxon>
        <taxon>Pterygota</taxon>
        <taxon>Neoptera</taxon>
        <taxon>Endopterygota</taxon>
        <taxon>Lepidoptera</taxon>
        <taxon>Glossata</taxon>
        <taxon>Ditrysia</taxon>
        <taxon>Papilionoidea</taxon>
        <taxon>Nymphalidae</taxon>
        <taxon>Satyrinae</taxon>
        <taxon>Satyrini</taxon>
        <taxon>Mycalesina</taxon>
        <taxon>Bicyclus</taxon>
    </lineage>
</organism>
<dbReference type="RefSeq" id="XP_052740625.1">
    <property type="nucleotide sequence ID" value="XM_052884665.1"/>
</dbReference>
<sequence>MDINTIERISNRKRLGEDLSQVQEKVKKENVELIKLQVAQDSAHWELKERLAQLRGEHERLQQNMLQLQMQYEELSARHQDELRHRAETLNKLNATRKIAEVLEGLTQQCKEASSRTEANLAALCETYARSDLVVCGLQREHVAIRESAERNVNELVEKMKLKSERQKQLKQEYAEYQQVANTELGNMKNELKGKETLVEKLKQQLAAAEININKVTIRTRISLEISLQ</sequence>
<keyword evidence="1" id="KW-0175">Coiled coil</keyword>
<feature type="coiled-coil region" evidence="1">
    <location>
        <begin position="12"/>
        <end position="78"/>
    </location>
</feature>
<evidence type="ECO:0000313" key="3">
    <source>
        <dbReference type="RefSeq" id="XP_052740625.1"/>
    </source>
</evidence>
<dbReference type="GeneID" id="128198568"/>
<gene>
    <name evidence="3" type="primary">LOC128198568</name>
</gene>
<dbReference type="Proteomes" id="UP001652582">
    <property type="component" value="Chromosome 12"/>
</dbReference>
<proteinExistence type="predicted"/>